<keyword evidence="4" id="KW-0804">Transcription</keyword>
<sequence length="373" mass="43084">MTSIAPSDRSVESSLHYWLIFLKYIVQKLHLHRDMADLSEDDKEERRRLWWASYIIDRHTALSFNGRPRITDHECHLLPTPRPDTVWNQPGPLLPWSDRRQVNTIPTYHVRSLDMLGLFLPLSRILGEIVDYRFLSDHSTFNTGRDFLHAIQNKIVHNLEVWLHSFVALVGSDFCGIAEPEYEFSPALEIPTVAYYGFHMYHCMFVLLHGPMDVVRMYQDHAWQASSEFLTAGEHAVACANIARYILRIDPELCLMYRFFGTYFLQSSFIFLILAQKLGRQSDNLILRNCTINLQVLDMFVAATNMDYQRTFAKLLRRALSYNMGNSAGDAPGDGQPVAEYVSVQPSSLDPEMLRYRWVPGYTGLWISPADRG</sequence>
<keyword evidence="3" id="KW-0238">DNA-binding</keyword>
<protein>
    <recommendedName>
        <fullName evidence="6">Xylanolytic transcriptional activator regulatory domain-containing protein</fullName>
    </recommendedName>
</protein>
<name>A0A1R3RXQ2_ASPC5</name>
<dbReference type="PANTHER" id="PTHR47663:SF1">
    <property type="entry name" value="XYLANOLYTIC TRANSCRIPTIONAL ACTIVATOR XLNR-RELATED"/>
    <property type="match status" value="1"/>
</dbReference>
<keyword evidence="1" id="KW-0862">Zinc</keyword>
<dbReference type="OrthoDB" id="3862662at2759"/>
<dbReference type="InterPro" id="IPR007219">
    <property type="entry name" value="XnlR_reg_dom"/>
</dbReference>
<evidence type="ECO:0000313" key="7">
    <source>
        <dbReference type="EMBL" id="OOF99284.1"/>
    </source>
</evidence>
<dbReference type="PANTHER" id="PTHR47663">
    <property type="entry name" value="XYLANOLYTIC TRANSCRIPTIONAL ACTIVATOR XLNR-RELATED"/>
    <property type="match status" value="1"/>
</dbReference>
<keyword evidence="5" id="KW-0539">Nucleus</keyword>
<dbReference type="GO" id="GO:0006351">
    <property type="term" value="P:DNA-templated transcription"/>
    <property type="evidence" value="ECO:0007669"/>
    <property type="project" value="InterPro"/>
</dbReference>
<dbReference type="InterPro" id="IPR051439">
    <property type="entry name" value="XlnR/Xlr1"/>
</dbReference>
<dbReference type="STRING" id="602072.A0A1R3RXQ2"/>
<evidence type="ECO:0000256" key="4">
    <source>
        <dbReference type="ARBA" id="ARBA00023163"/>
    </source>
</evidence>
<organism evidence="7 8">
    <name type="scientific">Aspergillus carbonarius (strain ITEM 5010)</name>
    <dbReference type="NCBI Taxonomy" id="602072"/>
    <lineage>
        <taxon>Eukaryota</taxon>
        <taxon>Fungi</taxon>
        <taxon>Dikarya</taxon>
        <taxon>Ascomycota</taxon>
        <taxon>Pezizomycotina</taxon>
        <taxon>Eurotiomycetes</taxon>
        <taxon>Eurotiomycetidae</taxon>
        <taxon>Eurotiales</taxon>
        <taxon>Aspergillaceae</taxon>
        <taxon>Aspergillus</taxon>
        <taxon>Aspergillus subgen. Circumdati</taxon>
    </lineage>
</organism>
<dbReference type="GO" id="GO:0003677">
    <property type="term" value="F:DNA binding"/>
    <property type="evidence" value="ECO:0007669"/>
    <property type="project" value="UniProtKB-KW"/>
</dbReference>
<dbReference type="AlphaFoldDB" id="A0A1R3RXQ2"/>
<reference evidence="8" key="1">
    <citation type="journal article" date="2017" name="Genome Biol.">
        <title>Comparative genomics reveals high biological diversity and specific adaptations in the industrially and medically important fungal genus Aspergillus.</title>
        <authorList>
            <person name="de Vries R.P."/>
            <person name="Riley R."/>
            <person name="Wiebenga A."/>
            <person name="Aguilar-Osorio G."/>
            <person name="Amillis S."/>
            <person name="Uchima C.A."/>
            <person name="Anderluh G."/>
            <person name="Asadollahi M."/>
            <person name="Askin M."/>
            <person name="Barry K."/>
            <person name="Battaglia E."/>
            <person name="Bayram O."/>
            <person name="Benocci T."/>
            <person name="Braus-Stromeyer S.A."/>
            <person name="Caldana C."/>
            <person name="Canovas D."/>
            <person name="Cerqueira G.C."/>
            <person name="Chen F."/>
            <person name="Chen W."/>
            <person name="Choi C."/>
            <person name="Clum A."/>
            <person name="Dos Santos R.A."/>
            <person name="Damasio A.R."/>
            <person name="Diallinas G."/>
            <person name="Emri T."/>
            <person name="Fekete E."/>
            <person name="Flipphi M."/>
            <person name="Freyberg S."/>
            <person name="Gallo A."/>
            <person name="Gournas C."/>
            <person name="Habgood R."/>
            <person name="Hainaut M."/>
            <person name="Harispe M.L."/>
            <person name="Henrissat B."/>
            <person name="Hilden K.S."/>
            <person name="Hope R."/>
            <person name="Hossain A."/>
            <person name="Karabika E."/>
            <person name="Karaffa L."/>
            <person name="Karanyi Z."/>
            <person name="Krasevec N."/>
            <person name="Kuo A."/>
            <person name="Kusch H."/>
            <person name="LaButti K."/>
            <person name="Lagendijk E.L."/>
            <person name="Lapidus A."/>
            <person name="Levasseur A."/>
            <person name="Lindquist E."/>
            <person name="Lipzen A."/>
            <person name="Logrieco A.F."/>
            <person name="MacCabe A."/>
            <person name="Maekelae M.R."/>
            <person name="Malavazi I."/>
            <person name="Melin P."/>
            <person name="Meyer V."/>
            <person name="Mielnichuk N."/>
            <person name="Miskei M."/>
            <person name="Molnar A.P."/>
            <person name="Mule G."/>
            <person name="Ngan C.Y."/>
            <person name="Orejas M."/>
            <person name="Orosz E."/>
            <person name="Ouedraogo J.P."/>
            <person name="Overkamp K.M."/>
            <person name="Park H.-S."/>
            <person name="Perrone G."/>
            <person name="Piumi F."/>
            <person name="Punt P.J."/>
            <person name="Ram A.F."/>
            <person name="Ramon A."/>
            <person name="Rauscher S."/>
            <person name="Record E."/>
            <person name="Riano-Pachon D.M."/>
            <person name="Robert V."/>
            <person name="Roehrig J."/>
            <person name="Ruller R."/>
            <person name="Salamov A."/>
            <person name="Salih N.S."/>
            <person name="Samson R.A."/>
            <person name="Sandor E."/>
            <person name="Sanguinetti M."/>
            <person name="Schuetze T."/>
            <person name="Sepcic K."/>
            <person name="Shelest E."/>
            <person name="Sherlock G."/>
            <person name="Sophianopoulou V."/>
            <person name="Squina F.M."/>
            <person name="Sun H."/>
            <person name="Susca A."/>
            <person name="Todd R.B."/>
            <person name="Tsang A."/>
            <person name="Unkles S.E."/>
            <person name="van de Wiele N."/>
            <person name="van Rossen-Uffink D."/>
            <person name="Oliveira J.V."/>
            <person name="Vesth T.C."/>
            <person name="Visser J."/>
            <person name="Yu J.-H."/>
            <person name="Zhou M."/>
            <person name="Andersen M.R."/>
            <person name="Archer D.B."/>
            <person name="Baker S.E."/>
            <person name="Benoit I."/>
            <person name="Brakhage A.A."/>
            <person name="Braus G.H."/>
            <person name="Fischer R."/>
            <person name="Frisvad J.C."/>
            <person name="Goldman G.H."/>
            <person name="Houbraken J."/>
            <person name="Oakley B."/>
            <person name="Pocsi I."/>
            <person name="Scazzocchio C."/>
            <person name="Seiboth B."/>
            <person name="vanKuyk P.A."/>
            <person name="Wortman J."/>
            <person name="Dyer P.S."/>
            <person name="Grigoriev I.V."/>
        </authorList>
    </citation>
    <scope>NUCLEOTIDE SEQUENCE [LARGE SCALE GENOMIC DNA]</scope>
    <source>
        <strain evidence="8">ITEM 5010</strain>
    </source>
</reference>
<keyword evidence="2" id="KW-0805">Transcription regulation</keyword>
<dbReference type="EMBL" id="KV907495">
    <property type="protein sequence ID" value="OOF99284.1"/>
    <property type="molecule type" value="Genomic_DNA"/>
</dbReference>
<dbReference type="Proteomes" id="UP000188318">
    <property type="component" value="Unassembled WGS sequence"/>
</dbReference>
<evidence type="ECO:0000256" key="1">
    <source>
        <dbReference type="ARBA" id="ARBA00022833"/>
    </source>
</evidence>
<evidence type="ECO:0000313" key="8">
    <source>
        <dbReference type="Proteomes" id="UP000188318"/>
    </source>
</evidence>
<dbReference type="GO" id="GO:0008270">
    <property type="term" value="F:zinc ion binding"/>
    <property type="evidence" value="ECO:0007669"/>
    <property type="project" value="InterPro"/>
</dbReference>
<evidence type="ECO:0000256" key="2">
    <source>
        <dbReference type="ARBA" id="ARBA00023015"/>
    </source>
</evidence>
<evidence type="ECO:0000259" key="6">
    <source>
        <dbReference type="Pfam" id="PF04082"/>
    </source>
</evidence>
<dbReference type="CDD" id="cd12148">
    <property type="entry name" value="fungal_TF_MHR"/>
    <property type="match status" value="1"/>
</dbReference>
<evidence type="ECO:0000256" key="5">
    <source>
        <dbReference type="ARBA" id="ARBA00023242"/>
    </source>
</evidence>
<evidence type="ECO:0000256" key="3">
    <source>
        <dbReference type="ARBA" id="ARBA00023125"/>
    </source>
</evidence>
<keyword evidence="8" id="KW-1185">Reference proteome</keyword>
<dbReference type="OMA" id="RMSEPEC"/>
<feature type="domain" description="Xylanolytic transcriptional activator regulatory" evidence="6">
    <location>
        <begin position="25"/>
        <end position="131"/>
    </location>
</feature>
<gene>
    <name evidence="7" type="ORF">ASPCADRAFT_513323</name>
</gene>
<dbReference type="VEuPathDB" id="FungiDB:ASPCADRAFT_513323"/>
<dbReference type="Pfam" id="PF04082">
    <property type="entry name" value="Fungal_trans"/>
    <property type="match status" value="1"/>
</dbReference>
<proteinExistence type="predicted"/>
<accession>A0A1R3RXQ2</accession>